<evidence type="ECO:0000313" key="2">
    <source>
        <dbReference type="Proteomes" id="UP000007719"/>
    </source>
</evidence>
<gene>
    <name evidence="1" type="ordered locus">Dtur_0540</name>
</gene>
<proteinExistence type="predicted"/>
<dbReference type="EnsemblBacteria" id="ACK41830">
    <property type="protein sequence ID" value="ACK41830"/>
    <property type="gene ID" value="Dtur_0540"/>
</dbReference>
<evidence type="ECO:0000313" key="1">
    <source>
        <dbReference type="EMBL" id="ACK41830.1"/>
    </source>
</evidence>
<reference evidence="2" key="1">
    <citation type="journal article" date="2016" name="Front. Microbiol.">
        <title>The complete genome sequence of hyperthermophile Dictyoglomus turgidum DSM 6724 reveals a specialized carbohydrate fermentor.</title>
        <authorList>
            <person name="Brumm P.J."/>
            <person name="Gowda K."/>
            <person name="Robb F.T."/>
            <person name="Mead D.A."/>
        </authorList>
    </citation>
    <scope>NUCLEOTIDE SEQUENCE [LARGE SCALE GENOMIC DNA]</scope>
    <source>
        <strain evidence="2">DSM 6724 / Z-1310</strain>
    </source>
</reference>
<dbReference type="HOGENOM" id="CLU_3024827_0_0_0"/>
<dbReference type="AlphaFoldDB" id="B8DZ97"/>
<name>B8DZ97_DICTD</name>
<dbReference type="EMBL" id="CP001251">
    <property type="protein sequence ID" value="ACK41830.1"/>
    <property type="molecule type" value="Genomic_DNA"/>
</dbReference>
<protein>
    <recommendedName>
        <fullName evidence="3">SMC-Scp complex subunit ScpB</fullName>
    </recommendedName>
</protein>
<keyword evidence="2" id="KW-1185">Reference proteome</keyword>
<sequence length="55" mass="6396">MLAQTNLEGEKMYELIIYLAKSKGVLSLKDLEDITGLDKEELQEYIKDFHVRHVS</sequence>
<dbReference type="KEGG" id="dtu:Dtur_0540"/>
<organism evidence="1 2">
    <name type="scientific">Dictyoglomus turgidum (strain DSM 6724 / Z-1310)</name>
    <dbReference type="NCBI Taxonomy" id="515635"/>
    <lineage>
        <taxon>Bacteria</taxon>
        <taxon>Pseudomonadati</taxon>
        <taxon>Dictyoglomota</taxon>
        <taxon>Dictyoglomia</taxon>
        <taxon>Dictyoglomales</taxon>
        <taxon>Dictyoglomaceae</taxon>
        <taxon>Dictyoglomus</taxon>
    </lineage>
</organism>
<dbReference type="STRING" id="515635.Dtur_0540"/>
<accession>B8DZ97</accession>
<evidence type="ECO:0008006" key="3">
    <source>
        <dbReference type="Google" id="ProtNLM"/>
    </source>
</evidence>
<dbReference type="Proteomes" id="UP000007719">
    <property type="component" value="Chromosome"/>
</dbReference>
<dbReference type="InParanoid" id="B8DZ97"/>